<protein>
    <submittedName>
        <fullName evidence="2">Retrotransposon gag domain</fullName>
    </submittedName>
</protein>
<organism evidence="2 3">
    <name type="scientific">Dillenia turbinata</name>
    <dbReference type="NCBI Taxonomy" id="194707"/>
    <lineage>
        <taxon>Eukaryota</taxon>
        <taxon>Viridiplantae</taxon>
        <taxon>Streptophyta</taxon>
        <taxon>Embryophyta</taxon>
        <taxon>Tracheophyta</taxon>
        <taxon>Spermatophyta</taxon>
        <taxon>Magnoliopsida</taxon>
        <taxon>eudicotyledons</taxon>
        <taxon>Gunneridae</taxon>
        <taxon>Pentapetalae</taxon>
        <taxon>Dilleniales</taxon>
        <taxon>Dilleniaceae</taxon>
        <taxon>Dillenia</taxon>
    </lineage>
</organism>
<dbReference type="Pfam" id="PF08284">
    <property type="entry name" value="RVP_2"/>
    <property type="match status" value="1"/>
</dbReference>
<dbReference type="SUPFAM" id="SSF50630">
    <property type="entry name" value="Acid proteases"/>
    <property type="match status" value="1"/>
</dbReference>
<sequence length="254" mass="29051">MSTNKEIIENLEAGLGELQQGMSRLELGLANKLHHMEETLTRLSEALLSNKEGFNNNNNDRNSHLRHNRAEFKDNVEGELFEEELWARFGSTNCEDFDEALSKIKQIGSLRDYEKEFERLGNWVQGWTQKALVGTFMGGLNTEIVNGWSFYRTMRVIARIEHNEMVVLIDSGSTNNFISKRMTNLLQLLVIPTKPFNVKVANGKPLRCQGRFENVQVMLQGIPFILTLYAIPLIGLDLVLRVHWLEQLGTTICN</sequence>
<comment type="caution">
    <text evidence="2">The sequence shown here is derived from an EMBL/GenBank/DDBJ whole genome shotgun (WGS) entry which is preliminary data.</text>
</comment>
<name>A0AAN8W3S1_9MAGN</name>
<dbReference type="InterPro" id="IPR021109">
    <property type="entry name" value="Peptidase_aspartic_dom_sf"/>
</dbReference>
<evidence type="ECO:0000313" key="2">
    <source>
        <dbReference type="EMBL" id="KAK6940972.1"/>
    </source>
</evidence>
<feature type="domain" description="Retrotransposon gag" evidence="1">
    <location>
        <begin position="81"/>
        <end position="142"/>
    </location>
</feature>
<reference evidence="2 3" key="1">
    <citation type="submission" date="2023-12" db="EMBL/GenBank/DDBJ databases">
        <title>A high-quality genome assembly for Dillenia turbinata (Dilleniales).</title>
        <authorList>
            <person name="Chanderbali A."/>
        </authorList>
    </citation>
    <scope>NUCLEOTIDE SEQUENCE [LARGE SCALE GENOMIC DNA]</scope>
    <source>
        <strain evidence="2">LSX21</strain>
        <tissue evidence="2">Leaf</tissue>
    </source>
</reference>
<dbReference type="Pfam" id="PF03732">
    <property type="entry name" value="Retrotrans_gag"/>
    <property type="match status" value="1"/>
</dbReference>
<dbReference type="Gene3D" id="2.40.70.10">
    <property type="entry name" value="Acid Proteases"/>
    <property type="match status" value="1"/>
</dbReference>
<gene>
    <name evidence="2" type="ORF">RJ641_030503</name>
</gene>
<evidence type="ECO:0000313" key="3">
    <source>
        <dbReference type="Proteomes" id="UP001370490"/>
    </source>
</evidence>
<dbReference type="AlphaFoldDB" id="A0AAN8W3S1"/>
<dbReference type="EMBL" id="JBAMMX010000005">
    <property type="protein sequence ID" value="KAK6940972.1"/>
    <property type="molecule type" value="Genomic_DNA"/>
</dbReference>
<accession>A0AAN8W3S1</accession>
<proteinExistence type="predicted"/>
<evidence type="ECO:0000259" key="1">
    <source>
        <dbReference type="Pfam" id="PF03732"/>
    </source>
</evidence>
<dbReference type="CDD" id="cd00303">
    <property type="entry name" value="retropepsin_like"/>
    <property type="match status" value="1"/>
</dbReference>
<keyword evidence="3" id="KW-1185">Reference proteome</keyword>
<dbReference type="Proteomes" id="UP001370490">
    <property type="component" value="Unassembled WGS sequence"/>
</dbReference>
<dbReference type="InterPro" id="IPR005162">
    <property type="entry name" value="Retrotrans_gag_dom"/>
</dbReference>